<dbReference type="OrthoDB" id="421327at2759"/>
<evidence type="ECO:0000256" key="7">
    <source>
        <dbReference type="ARBA" id="ARBA00045681"/>
    </source>
</evidence>
<organism evidence="8 9">
    <name type="scientific">Agrilus planipennis</name>
    <name type="common">Emerald ash borer</name>
    <name type="synonym">Agrilus marcopoli</name>
    <dbReference type="NCBI Taxonomy" id="224129"/>
    <lineage>
        <taxon>Eukaryota</taxon>
        <taxon>Metazoa</taxon>
        <taxon>Ecdysozoa</taxon>
        <taxon>Arthropoda</taxon>
        <taxon>Hexapoda</taxon>
        <taxon>Insecta</taxon>
        <taxon>Pterygota</taxon>
        <taxon>Neoptera</taxon>
        <taxon>Endopterygota</taxon>
        <taxon>Coleoptera</taxon>
        <taxon>Polyphaga</taxon>
        <taxon>Elateriformia</taxon>
        <taxon>Buprestoidea</taxon>
        <taxon>Buprestidae</taxon>
        <taxon>Agrilinae</taxon>
        <taxon>Agrilus</taxon>
    </lineage>
</organism>
<keyword evidence="8" id="KW-1185">Reference proteome</keyword>
<dbReference type="InterPro" id="IPR029063">
    <property type="entry name" value="SAM-dependent_MTases_sf"/>
</dbReference>
<evidence type="ECO:0000256" key="5">
    <source>
        <dbReference type="ARBA" id="ARBA00023014"/>
    </source>
</evidence>
<proteinExistence type="predicted"/>
<dbReference type="FunCoup" id="A0A1W4X7B9">
    <property type="interactions" value="1475"/>
</dbReference>
<comment type="function">
    <text evidence="7">Mitochondrial ribosome (mitoribosome) assembly factor. Binds at the interface of the head and body domains of the mitochondrial small ribosomal subunit (mt-SSU), occluding the mRNA channel and preventing compaction of the head domain towards the body. Probable inactive methyltransferase: retains the characteristic folding and ability to bind S-adenosyl-L-methionine, but it probably lost its methyltransferase activity.</text>
</comment>
<evidence type="ECO:0000313" key="9">
    <source>
        <dbReference type="RefSeq" id="XP_018331996.1"/>
    </source>
</evidence>
<dbReference type="GeneID" id="108741632"/>
<dbReference type="KEGG" id="apln:108741632"/>
<dbReference type="GO" id="GO:0046872">
    <property type="term" value="F:metal ion binding"/>
    <property type="evidence" value="ECO:0007669"/>
    <property type="project" value="UniProtKB-KW"/>
</dbReference>
<dbReference type="PANTHER" id="PTHR13184">
    <property type="entry name" value="37S RIBOSOMAL PROTEIN S22"/>
    <property type="match status" value="1"/>
</dbReference>
<dbReference type="GO" id="GO:0008168">
    <property type="term" value="F:methyltransferase activity"/>
    <property type="evidence" value="ECO:0007669"/>
    <property type="project" value="InterPro"/>
</dbReference>
<dbReference type="InterPro" id="IPR052571">
    <property type="entry name" value="Mt_RNA_Methyltransferase"/>
</dbReference>
<dbReference type="GO" id="GO:0051536">
    <property type="term" value="F:iron-sulfur cluster binding"/>
    <property type="evidence" value="ECO:0007669"/>
    <property type="project" value="UniProtKB-KW"/>
</dbReference>
<sequence>MMNIQRSLITIKKVLRKYSTQIKEKPVVILDESVRQELEAEAYKPRYHPGVIKAKNIRLPDSFIEAAVNTVEDHSIKKLIEDSKKLVHHLQFRLPPVERDELRNKTEHFQRRVLRQSKQPEIVSEEDLKKYKQSLTDKVIFLLKKAVYHWTPTDYNEYNALLYLFGRAAPEYAVLVKIFSEIKTRDPSFKPRSFFDFGSGIGTGTWAVNHFYKGSIFEYFNVDSSVHMNDLAQILLQGGRGTKHLQLKGVFYRQFLPAASVSYDLVLSAYTLLELPSLEARLETLQNLWRKTACYLVLVEYGTNAGFKMINEARDFILQMEGENKGHVFSPCPHDKVCPRFVHDNTPCNFWVSYQPLPFTRPIEQKTETYCFVILKKGKRSSEAPSWPRVVREVLVRSKHSICRLCTKEGNLQEIIFTANKHGKTTYHCARSSKWGDLLPISIQNPENKD</sequence>
<reference evidence="9" key="1">
    <citation type="submission" date="2025-08" db="UniProtKB">
        <authorList>
            <consortium name="RefSeq"/>
        </authorList>
    </citation>
    <scope>IDENTIFICATION</scope>
    <source>
        <tissue evidence="9">Entire body</tissue>
    </source>
</reference>
<keyword evidence="3" id="KW-0809">Transit peptide</keyword>
<dbReference type="STRING" id="224129.A0A1W4X7B9"/>
<dbReference type="AlphaFoldDB" id="A0A1W4X7B9"/>
<evidence type="ECO:0000256" key="2">
    <source>
        <dbReference type="ARBA" id="ARBA00022723"/>
    </source>
</evidence>
<evidence type="ECO:0000313" key="8">
    <source>
        <dbReference type="Proteomes" id="UP000192223"/>
    </source>
</evidence>
<keyword evidence="5" id="KW-0411">Iron-sulfur</keyword>
<dbReference type="SUPFAM" id="SSF53335">
    <property type="entry name" value="S-adenosyl-L-methionine-dependent methyltransferases"/>
    <property type="match status" value="1"/>
</dbReference>
<keyword evidence="4" id="KW-0408">Iron</keyword>
<dbReference type="GO" id="GO:0006412">
    <property type="term" value="P:translation"/>
    <property type="evidence" value="ECO:0007669"/>
    <property type="project" value="InterPro"/>
</dbReference>
<dbReference type="Proteomes" id="UP000192223">
    <property type="component" value="Unplaced"/>
</dbReference>
<dbReference type="InParanoid" id="A0A1W4X7B9"/>
<name>A0A1W4X7B9_AGRPL</name>
<accession>A0A1W4X7B9</accession>
<evidence type="ECO:0000256" key="6">
    <source>
        <dbReference type="ARBA" id="ARBA00023128"/>
    </source>
</evidence>
<keyword evidence="2" id="KW-0479">Metal-binding</keyword>
<gene>
    <name evidence="9" type="primary">LOC108741632</name>
</gene>
<protein>
    <submittedName>
        <fullName evidence="9">Methyltransferase-like protein 17, mitochondrial</fullName>
    </submittedName>
</protein>
<dbReference type="GO" id="GO:0003735">
    <property type="term" value="F:structural constituent of ribosome"/>
    <property type="evidence" value="ECO:0007669"/>
    <property type="project" value="TreeGrafter"/>
</dbReference>
<evidence type="ECO:0000256" key="4">
    <source>
        <dbReference type="ARBA" id="ARBA00023004"/>
    </source>
</evidence>
<comment type="subcellular location">
    <subcellularLocation>
        <location evidence="1">Mitochondrion</location>
    </subcellularLocation>
</comment>
<dbReference type="Pfam" id="PF09243">
    <property type="entry name" value="Rsm22"/>
    <property type="match status" value="1"/>
</dbReference>
<evidence type="ECO:0000256" key="1">
    <source>
        <dbReference type="ARBA" id="ARBA00004173"/>
    </source>
</evidence>
<keyword evidence="6" id="KW-0496">Mitochondrion</keyword>
<dbReference type="PANTHER" id="PTHR13184:SF5">
    <property type="entry name" value="METHYLTRANSFERASE-LIKE PROTEIN 17, MITOCHONDRIAL"/>
    <property type="match status" value="1"/>
</dbReference>
<dbReference type="InterPro" id="IPR015324">
    <property type="entry name" value="Ribosomal_Rsm22-like"/>
</dbReference>
<dbReference type="GO" id="GO:0005763">
    <property type="term" value="C:mitochondrial small ribosomal subunit"/>
    <property type="evidence" value="ECO:0007669"/>
    <property type="project" value="TreeGrafter"/>
</dbReference>
<dbReference type="RefSeq" id="XP_018331996.1">
    <property type="nucleotide sequence ID" value="XM_018476494.2"/>
</dbReference>
<evidence type="ECO:0000256" key="3">
    <source>
        <dbReference type="ARBA" id="ARBA00022946"/>
    </source>
</evidence>